<evidence type="ECO:0008006" key="3">
    <source>
        <dbReference type="Google" id="ProtNLM"/>
    </source>
</evidence>
<sequence>MSAFGNILGIRATLLLGREAVVLPAPLEAMEAIEEIEVRQAMKKDSGFKITLLAGREGPLGAFGPPFVNDPRFQRGARVVVVVWNGVMPTPIFDGVVTKTQYIPGEGSNEGKYLMLGRDLTFVMDREQKRAQHPAQDETVIMNAMALKYATYGVIPVIMPPPVIDPPIPVDRTPQQTCTDLAYAKKMAKRHGYQVFIDPGPAPGISQLYFGPVPRPGLPQKPISVNLGPMSDAYDVTINHDGETLTAARAKVHDRSTGQVVPLEIPTSTNTPMSALSDALTQIGNTKTKEIETSGLNTAQVLARLMAEVNEPAERVLEVSGTIDNTRYNAVLKPYYAVPIRGLGMIYNGTYTVAEVRHVLKPGSYTQTFALQRDGLYPILPAVAPEVSPL</sequence>
<evidence type="ECO:0000313" key="1">
    <source>
        <dbReference type="EMBL" id="RYB96006.1"/>
    </source>
</evidence>
<keyword evidence="2" id="KW-1185">Reference proteome</keyword>
<name>A0A4Q2S3Y0_9HYPH</name>
<organism evidence="1 2">
    <name type="scientific">Ciceribacter ferrooxidans</name>
    <dbReference type="NCBI Taxonomy" id="2509717"/>
    <lineage>
        <taxon>Bacteria</taxon>
        <taxon>Pseudomonadati</taxon>
        <taxon>Pseudomonadota</taxon>
        <taxon>Alphaproteobacteria</taxon>
        <taxon>Hyphomicrobiales</taxon>
        <taxon>Rhizobiaceae</taxon>
        <taxon>Ciceribacter</taxon>
    </lineage>
</organism>
<dbReference type="OrthoDB" id="262740at2"/>
<gene>
    <name evidence="1" type="ORF">EUU22_24700</name>
</gene>
<dbReference type="EMBL" id="SDVB01000420">
    <property type="protein sequence ID" value="RYB96006.1"/>
    <property type="molecule type" value="Genomic_DNA"/>
</dbReference>
<dbReference type="Proteomes" id="UP000291088">
    <property type="component" value="Unassembled WGS sequence"/>
</dbReference>
<dbReference type="RefSeq" id="WP_129334617.1">
    <property type="nucleotide sequence ID" value="NZ_SDVB01000420.1"/>
</dbReference>
<comment type="caution">
    <text evidence="1">The sequence shown here is derived from an EMBL/GenBank/DDBJ whole genome shotgun (WGS) entry which is preliminary data.</text>
</comment>
<evidence type="ECO:0000313" key="2">
    <source>
        <dbReference type="Proteomes" id="UP000291088"/>
    </source>
</evidence>
<dbReference type="AlphaFoldDB" id="A0A4Q2S3Y0"/>
<accession>A0A4Q2S3Y0</accession>
<proteinExistence type="predicted"/>
<reference evidence="1 2" key="1">
    <citation type="submission" date="2019-01" db="EMBL/GenBank/DDBJ databases">
        <authorList>
            <person name="Deng T."/>
        </authorList>
    </citation>
    <scope>NUCLEOTIDE SEQUENCE [LARGE SCALE GENOMIC DNA]</scope>
    <source>
        <strain evidence="1 2">F8825</strain>
    </source>
</reference>
<protein>
    <recommendedName>
        <fullName evidence="3">Phage protein</fullName>
    </recommendedName>
</protein>